<evidence type="ECO:0000313" key="5">
    <source>
        <dbReference type="Proteomes" id="UP000492821"/>
    </source>
</evidence>
<dbReference type="AlphaFoldDB" id="A0A7E4W5J0"/>
<evidence type="ECO:0000313" key="6">
    <source>
        <dbReference type="WBParaSite" id="Pan_g7375.t1"/>
    </source>
</evidence>
<dbReference type="GO" id="GO:0032259">
    <property type="term" value="P:methylation"/>
    <property type="evidence" value="ECO:0007669"/>
    <property type="project" value="UniProtKB-KW"/>
</dbReference>
<dbReference type="Pfam" id="PF01234">
    <property type="entry name" value="NNMT_PNMT_TEMT"/>
    <property type="match status" value="1"/>
</dbReference>
<reference evidence="5" key="1">
    <citation type="journal article" date="2013" name="Genetics">
        <title>The draft genome and transcriptome of Panagrellus redivivus are shaped by the harsh demands of a free-living lifestyle.</title>
        <authorList>
            <person name="Srinivasan J."/>
            <person name="Dillman A.R."/>
            <person name="Macchietto M.G."/>
            <person name="Heikkinen L."/>
            <person name="Lakso M."/>
            <person name="Fracchia K.M."/>
            <person name="Antoshechkin I."/>
            <person name="Mortazavi A."/>
            <person name="Wong G."/>
            <person name="Sternberg P.W."/>
        </authorList>
    </citation>
    <scope>NUCLEOTIDE SEQUENCE [LARGE SCALE GENOMIC DNA]</scope>
    <source>
        <strain evidence="5">MT8872</strain>
    </source>
</reference>
<dbReference type="PANTHER" id="PTHR10867:SF38">
    <property type="entry name" value="NICOTINAMIDE N-METHYLTRANSFERASE"/>
    <property type="match status" value="1"/>
</dbReference>
<accession>A0A7E4W5J0</accession>
<evidence type="ECO:0000256" key="3">
    <source>
        <dbReference type="ARBA" id="ARBA00022679"/>
    </source>
</evidence>
<dbReference type="WBParaSite" id="Pan_g7375.t1">
    <property type="protein sequence ID" value="Pan_g7375.t1"/>
    <property type="gene ID" value="Pan_g7375"/>
</dbReference>
<comment type="similarity">
    <text evidence="1">Belongs to the class I-like SAM-binding methyltransferase superfamily. NNMT/PNMT/TEMT family.</text>
</comment>
<dbReference type="CDD" id="cd02440">
    <property type="entry name" value="AdoMet_MTases"/>
    <property type="match status" value="1"/>
</dbReference>
<sequence length="276" mass="31061">MAAEKKLRVFQPKDYESEFDPEAYLHFYYSSKSLDDGTRLSLFALPMFAHMIRARVPEEKRQSLIDVGAGPTVYSAISFREIVKRVYLTDYVDKSLTMLDDWMTQRTLFSWEKAIRVIARTEGTHIGTEKDVNAIEEQARKVVEAGGIYKADVRKPEVVLPTDGLPAPVDQLFDVMVSVFCLESACATHDEYVESLNNMLRLLRPGGYFVLGSVIDDVIYNSGLSLVGDSKLFSLLNLNEEFIEDTLVAAGMNISTLHKYSLSNDGVAFFLIAKNE</sequence>
<dbReference type="Gene3D" id="3.40.50.150">
    <property type="entry name" value="Vaccinia Virus protein VP39"/>
    <property type="match status" value="1"/>
</dbReference>
<dbReference type="SUPFAM" id="SSF53335">
    <property type="entry name" value="S-adenosyl-L-methionine-dependent methyltransferases"/>
    <property type="match status" value="1"/>
</dbReference>
<evidence type="ECO:0000256" key="4">
    <source>
        <dbReference type="ARBA" id="ARBA00022691"/>
    </source>
</evidence>
<dbReference type="GO" id="GO:0005829">
    <property type="term" value="C:cytosol"/>
    <property type="evidence" value="ECO:0007669"/>
    <property type="project" value="TreeGrafter"/>
</dbReference>
<dbReference type="PANTHER" id="PTHR10867">
    <property type="entry name" value="NNMT/PNMT/TEMT FAMILY MEMBER"/>
    <property type="match status" value="1"/>
</dbReference>
<evidence type="ECO:0000256" key="2">
    <source>
        <dbReference type="ARBA" id="ARBA00022603"/>
    </source>
</evidence>
<keyword evidence="2" id="KW-0489">Methyltransferase</keyword>
<organism evidence="5 6">
    <name type="scientific">Panagrellus redivivus</name>
    <name type="common">Microworm</name>
    <dbReference type="NCBI Taxonomy" id="6233"/>
    <lineage>
        <taxon>Eukaryota</taxon>
        <taxon>Metazoa</taxon>
        <taxon>Ecdysozoa</taxon>
        <taxon>Nematoda</taxon>
        <taxon>Chromadorea</taxon>
        <taxon>Rhabditida</taxon>
        <taxon>Tylenchina</taxon>
        <taxon>Panagrolaimomorpha</taxon>
        <taxon>Panagrolaimoidea</taxon>
        <taxon>Panagrolaimidae</taxon>
        <taxon>Panagrellus</taxon>
    </lineage>
</organism>
<keyword evidence="5" id="KW-1185">Reference proteome</keyword>
<dbReference type="PROSITE" id="PS51681">
    <property type="entry name" value="SAM_MT_NNMT_PNMT_TEMT"/>
    <property type="match status" value="1"/>
</dbReference>
<protein>
    <submittedName>
        <fullName evidence="6">NNMT/PNMT/TEMT family protein</fullName>
    </submittedName>
</protein>
<dbReference type="Proteomes" id="UP000492821">
    <property type="component" value="Unassembled WGS sequence"/>
</dbReference>
<keyword evidence="4" id="KW-0949">S-adenosyl-L-methionine</keyword>
<name>A0A7E4W5J0_PANRE</name>
<keyword evidence="3" id="KW-0808">Transferase</keyword>
<dbReference type="GO" id="GO:0008170">
    <property type="term" value="F:N-methyltransferase activity"/>
    <property type="evidence" value="ECO:0007669"/>
    <property type="project" value="TreeGrafter"/>
</dbReference>
<dbReference type="InterPro" id="IPR000940">
    <property type="entry name" value="NNMT_TEMT_trans"/>
</dbReference>
<evidence type="ECO:0000256" key="1">
    <source>
        <dbReference type="ARBA" id="ARBA00007996"/>
    </source>
</evidence>
<dbReference type="InterPro" id="IPR029063">
    <property type="entry name" value="SAM-dependent_MTases_sf"/>
</dbReference>
<reference evidence="6" key="2">
    <citation type="submission" date="2020-10" db="UniProtKB">
        <authorList>
            <consortium name="WormBaseParasite"/>
        </authorList>
    </citation>
    <scope>IDENTIFICATION</scope>
</reference>
<proteinExistence type="inferred from homology"/>